<keyword evidence="1" id="KW-1133">Transmembrane helix</keyword>
<organism evidence="2 3">
    <name type="scientific">Sclerotinia sclerotiorum (strain ATCC 18683 / 1980 / Ss-1)</name>
    <name type="common">White mold</name>
    <name type="synonym">Whetzelinia sclerotiorum</name>
    <dbReference type="NCBI Taxonomy" id="665079"/>
    <lineage>
        <taxon>Eukaryota</taxon>
        <taxon>Fungi</taxon>
        <taxon>Dikarya</taxon>
        <taxon>Ascomycota</taxon>
        <taxon>Pezizomycotina</taxon>
        <taxon>Leotiomycetes</taxon>
        <taxon>Helotiales</taxon>
        <taxon>Sclerotiniaceae</taxon>
        <taxon>Sclerotinia</taxon>
    </lineage>
</organism>
<name>A7F465_SCLS1</name>
<dbReference type="InParanoid" id="A7F465"/>
<dbReference type="RefSeq" id="XP_001586403.1">
    <property type="nucleotide sequence ID" value="XM_001586353.1"/>
</dbReference>
<dbReference type="AlphaFoldDB" id="A7F465"/>
<sequence length="83" mass="9573">MASMYVDIDDQHHIKMIMSVPWTFIKSTYQSAWIKSLLMSLSLLCMYIIISKKLRAVTKVTLFRFIGMASNYLVPSTNHKVKG</sequence>
<evidence type="ECO:0000313" key="3">
    <source>
        <dbReference type="Proteomes" id="UP000001312"/>
    </source>
</evidence>
<keyword evidence="3" id="KW-1185">Reference proteome</keyword>
<reference evidence="3" key="1">
    <citation type="journal article" date="2011" name="PLoS Genet.">
        <title>Genomic analysis of the necrotrophic fungal pathogens Sclerotinia sclerotiorum and Botrytis cinerea.</title>
        <authorList>
            <person name="Amselem J."/>
            <person name="Cuomo C.A."/>
            <person name="van Kan J.A."/>
            <person name="Viaud M."/>
            <person name="Benito E.P."/>
            <person name="Couloux A."/>
            <person name="Coutinho P.M."/>
            <person name="de Vries R.P."/>
            <person name="Dyer P.S."/>
            <person name="Fillinger S."/>
            <person name="Fournier E."/>
            <person name="Gout L."/>
            <person name="Hahn M."/>
            <person name="Kohn L."/>
            <person name="Lapalu N."/>
            <person name="Plummer K.M."/>
            <person name="Pradier J.M."/>
            <person name="Quevillon E."/>
            <person name="Sharon A."/>
            <person name="Simon A."/>
            <person name="ten Have A."/>
            <person name="Tudzynski B."/>
            <person name="Tudzynski P."/>
            <person name="Wincker P."/>
            <person name="Andrew M."/>
            <person name="Anthouard V."/>
            <person name="Beever R.E."/>
            <person name="Beffa R."/>
            <person name="Benoit I."/>
            <person name="Bouzid O."/>
            <person name="Brault B."/>
            <person name="Chen Z."/>
            <person name="Choquer M."/>
            <person name="Collemare J."/>
            <person name="Cotton P."/>
            <person name="Danchin E.G."/>
            <person name="Da Silva C."/>
            <person name="Gautier A."/>
            <person name="Giraud C."/>
            <person name="Giraud T."/>
            <person name="Gonzalez C."/>
            <person name="Grossetete S."/>
            <person name="Guldener U."/>
            <person name="Henrissat B."/>
            <person name="Howlett B.J."/>
            <person name="Kodira C."/>
            <person name="Kretschmer M."/>
            <person name="Lappartient A."/>
            <person name="Leroch M."/>
            <person name="Levis C."/>
            <person name="Mauceli E."/>
            <person name="Neuveglise C."/>
            <person name="Oeser B."/>
            <person name="Pearson M."/>
            <person name="Poulain J."/>
            <person name="Poussereau N."/>
            <person name="Quesneville H."/>
            <person name="Rascle C."/>
            <person name="Schumacher J."/>
            <person name="Segurens B."/>
            <person name="Sexton A."/>
            <person name="Silva E."/>
            <person name="Sirven C."/>
            <person name="Soanes D.M."/>
            <person name="Talbot N.J."/>
            <person name="Templeton M."/>
            <person name="Yandava C."/>
            <person name="Yarden O."/>
            <person name="Zeng Q."/>
            <person name="Rollins J.A."/>
            <person name="Lebrun M.H."/>
            <person name="Dickman M."/>
        </authorList>
    </citation>
    <scope>NUCLEOTIDE SEQUENCE [LARGE SCALE GENOMIC DNA]</scope>
    <source>
        <strain evidence="3">ATCC 18683 / 1980 / Ss-1</strain>
    </source>
</reference>
<gene>
    <name evidence="2" type="ORF">SS1G_12387</name>
</gene>
<keyword evidence="1" id="KW-0472">Membrane</keyword>
<feature type="transmembrane region" description="Helical" evidence="1">
    <location>
        <begin position="32"/>
        <end position="50"/>
    </location>
</feature>
<protein>
    <submittedName>
        <fullName evidence="2">Uncharacterized protein</fullName>
    </submittedName>
</protein>
<evidence type="ECO:0000256" key="1">
    <source>
        <dbReference type="SAM" id="Phobius"/>
    </source>
</evidence>
<accession>A7F465</accession>
<proteinExistence type="predicted"/>
<keyword evidence="1" id="KW-0812">Transmembrane</keyword>
<dbReference type="HOGENOM" id="CLU_2543991_0_0_1"/>
<evidence type="ECO:0000313" key="2">
    <source>
        <dbReference type="EMBL" id="EDN97536.1"/>
    </source>
</evidence>
<dbReference type="GeneID" id="5482766"/>
<dbReference type="KEGG" id="ssl:SS1G_12387"/>
<dbReference type="Proteomes" id="UP000001312">
    <property type="component" value="Unassembled WGS sequence"/>
</dbReference>
<dbReference type="EMBL" id="CH476641">
    <property type="protein sequence ID" value="EDN97536.1"/>
    <property type="molecule type" value="Genomic_DNA"/>
</dbReference>